<proteinExistence type="predicted"/>
<comment type="caution">
    <text evidence="1">The sequence shown here is derived from an EMBL/GenBank/DDBJ whole genome shotgun (WGS) entry which is preliminary data.</text>
</comment>
<reference evidence="1" key="1">
    <citation type="journal article" date="2015" name="Nature">
        <title>Complex archaea that bridge the gap between prokaryotes and eukaryotes.</title>
        <authorList>
            <person name="Spang A."/>
            <person name="Saw J.H."/>
            <person name="Jorgensen S.L."/>
            <person name="Zaremba-Niedzwiedzka K."/>
            <person name="Martijn J."/>
            <person name="Lind A.E."/>
            <person name="van Eijk R."/>
            <person name="Schleper C."/>
            <person name="Guy L."/>
            <person name="Ettema T.J."/>
        </authorList>
    </citation>
    <scope>NUCLEOTIDE SEQUENCE</scope>
</reference>
<evidence type="ECO:0000313" key="1">
    <source>
        <dbReference type="EMBL" id="KKM79416.1"/>
    </source>
</evidence>
<sequence length="111" mass="12561">MRTLIDHAYRARVRRLPCVVAVVLRRVGECLFRVQACHRDHSGMGGKDVPDHGNLWPGCVNHHGEYHTIGRKAFEKKYGLDLKAICLRIEDEIMNGVEFPDEPYGAAVAHL</sequence>
<organism evidence="1">
    <name type="scientific">marine sediment metagenome</name>
    <dbReference type="NCBI Taxonomy" id="412755"/>
    <lineage>
        <taxon>unclassified sequences</taxon>
        <taxon>metagenomes</taxon>
        <taxon>ecological metagenomes</taxon>
    </lineage>
</organism>
<name>A0A0F9KX74_9ZZZZ</name>
<dbReference type="EMBL" id="LAZR01008339">
    <property type="protein sequence ID" value="KKM79416.1"/>
    <property type="molecule type" value="Genomic_DNA"/>
</dbReference>
<protein>
    <submittedName>
        <fullName evidence="1">Uncharacterized protein</fullName>
    </submittedName>
</protein>
<accession>A0A0F9KX74</accession>
<dbReference type="AlphaFoldDB" id="A0A0F9KX74"/>
<gene>
    <name evidence="1" type="ORF">LCGC14_1350260</name>
</gene>